<keyword evidence="3" id="KW-1185">Reference proteome</keyword>
<dbReference type="AlphaFoldDB" id="A0A9P7ZHB9"/>
<dbReference type="GeneID" id="70294850"/>
<name>A0A9P7ZHB9_9HYPO</name>
<evidence type="ECO:0008006" key="4">
    <source>
        <dbReference type="Google" id="ProtNLM"/>
    </source>
</evidence>
<dbReference type="Proteomes" id="UP000887229">
    <property type="component" value="Unassembled WGS sequence"/>
</dbReference>
<dbReference type="RefSeq" id="XP_046115845.1">
    <property type="nucleotide sequence ID" value="XM_046263947.1"/>
</dbReference>
<evidence type="ECO:0000313" key="2">
    <source>
        <dbReference type="EMBL" id="KAG9251921.1"/>
    </source>
</evidence>
<feature type="signal peptide" evidence="1">
    <location>
        <begin position="1"/>
        <end position="20"/>
    </location>
</feature>
<organism evidence="2 3">
    <name type="scientific">Emericellopsis atlantica</name>
    <dbReference type="NCBI Taxonomy" id="2614577"/>
    <lineage>
        <taxon>Eukaryota</taxon>
        <taxon>Fungi</taxon>
        <taxon>Dikarya</taxon>
        <taxon>Ascomycota</taxon>
        <taxon>Pezizomycotina</taxon>
        <taxon>Sordariomycetes</taxon>
        <taxon>Hypocreomycetidae</taxon>
        <taxon>Hypocreales</taxon>
        <taxon>Bionectriaceae</taxon>
        <taxon>Emericellopsis</taxon>
    </lineage>
</organism>
<gene>
    <name evidence="2" type="ORF">F5Z01DRAFT_662426</name>
</gene>
<protein>
    <recommendedName>
        <fullName evidence="4">Secreted protein</fullName>
    </recommendedName>
</protein>
<sequence>MDMAYTVIFWFLLHIPTTDTPPQASKKPGTRWMPLSCQVHACGIPTSFSSSKALCFALFRTIYTRSGAFYEGLDRPDV</sequence>
<reference evidence="2" key="1">
    <citation type="journal article" date="2021" name="IMA Fungus">
        <title>Genomic characterization of three marine fungi, including Emericellopsis atlantica sp. nov. with signatures of a generalist lifestyle and marine biomass degradation.</title>
        <authorList>
            <person name="Hagestad O.C."/>
            <person name="Hou L."/>
            <person name="Andersen J.H."/>
            <person name="Hansen E.H."/>
            <person name="Altermark B."/>
            <person name="Li C."/>
            <person name="Kuhnert E."/>
            <person name="Cox R.J."/>
            <person name="Crous P.W."/>
            <person name="Spatafora J.W."/>
            <person name="Lail K."/>
            <person name="Amirebrahimi M."/>
            <person name="Lipzen A."/>
            <person name="Pangilinan J."/>
            <person name="Andreopoulos W."/>
            <person name="Hayes R.D."/>
            <person name="Ng V."/>
            <person name="Grigoriev I.V."/>
            <person name="Jackson S.A."/>
            <person name="Sutton T.D.S."/>
            <person name="Dobson A.D.W."/>
            <person name="Rama T."/>
        </authorList>
    </citation>
    <scope>NUCLEOTIDE SEQUENCE</scope>
    <source>
        <strain evidence="2">TS7</strain>
    </source>
</reference>
<dbReference type="EMBL" id="MU251265">
    <property type="protein sequence ID" value="KAG9251921.1"/>
    <property type="molecule type" value="Genomic_DNA"/>
</dbReference>
<evidence type="ECO:0000313" key="3">
    <source>
        <dbReference type="Proteomes" id="UP000887229"/>
    </source>
</evidence>
<comment type="caution">
    <text evidence="2">The sequence shown here is derived from an EMBL/GenBank/DDBJ whole genome shotgun (WGS) entry which is preliminary data.</text>
</comment>
<evidence type="ECO:0000256" key="1">
    <source>
        <dbReference type="SAM" id="SignalP"/>
    </source>
</evidence>
<proteinExistence type="predicted"/>
<feature type="chain" id="PRO_5040182053" description="Secreted protein" evidence="1">
    <location>
        <begin position="21"/>
        <end position="78"/>
    </location>
</feature>
<keyword evidence="1" id="KW-0732">Signal</keyword>
<accession>A0A9P7ZHB9</accession>